<dbReference type="KEGG" id="vg:29124140"/>
<protein>
    <recommendedName>
        <fullName evidence="1">Sm-like domain-containing protein</fullName>
    </recommendedName>
</protein>
<reference evidence="2 3" key="1">
    <citation type="submission" date="2016-01" db="EMBL/GenBank/DDBJ databases">
        <title>The genomic content and context of auxiliary metabolic genes in marine cyanophages.</title>
        <authorList>
            <person name="Marston M.F."/>
            <person name="Martiny J.B.H."/>
            <person name="Crummett L.T."/>
        </authorList>
    </citation>
    <scope>NUCLEOTIDE SEQUENCE [LARGE SCALE GENOMIC DNA]</scope>
    <source>
        <strain evidence="2">RW_29_0704</strain>
    </source>
</reference>
<sequence>MINYAKHDEDFYGVIKLTNGEEILAKTVLTEDEGETLVFISSPVLIQHVMKDLPDGKTIKAMGFATWMQMSDEEFFILREKDIITIASMSKEVIFMYETFINNGEEFDPDKFQSQELKDSNLHIEPDSKMGYLGKVEEARKLFEEIYKSSNNS</sequence>
<gene>
    <name evidence="2" type="ORF">R290704_136</name>
</gene>
<proteinExistence type="predicted"/>
<dbReference type="Gene3D" id="2.30.30.100">
    <property type="match status" value="1"/>
</dbReference>
<keyword evidence="3" id="KW-1185">Reference proteome</keyword>
<accession>A0A127KLT3</accession>
<feature type="domain" description="Sm-like" evidence="1">
    <location>
        <begin position="14"/>
        <end position="98"/>
    </location>
</feature>
<dbReference type="RefSeq" id="YP_009302217.1">
    <property type="nucleotide sequence ID" value="NC_031242.1"/>
</dbReference>
<evidence type="ECO:0000313" key="3">
    <source>
        <dbReference type="Proteomes" id="UP000201797"/>
    </source>
</evidence>
<dbReference type="InterPro" id="IPR032600">
    <property type="entry name" value="Sm-like_dom"/>
</dbReference>
<name>A0A127KLT3_9CAUD</name>
<dbReference type="Pfam" id="PF16243">
    <property type="entry name" value="Sm_like"/>
    <property type="match status" value="1"/>
</dbReference>
<evidence type="ECO:0000259" key="1">
    <source>
        <dbReference type="Pfam" id="PF16243"/>
    </source>
</evidence>
<evidence type="ECO:0000313" key="2">
    <source>
        <dbReference type="EMBL" id="AMO42918.1"/>
    </source>
</evidence>
<dbReference type="OrthoDB" id="17377at10239"/>
<dbReference type="Proteomes" id="UP000201797">
    <property type="component" value="Segment"/>
</dbReference>
<dbReference type="EMBL" id="KU594605">
    <property type="protein sequence ID" value="AMO42918.1"/>
    <property type="molecule type" value="Genomic_DNA"/>
</dbReference>
<organism evidence="2 3">
    <name type="scientific">Cyanophage S-RIM50</name>
    <dbReference type="NCBI Taxonomy" id="687803"/>
    <lineage>
        <taxon>Viruses</taxon>
        <taxon>Duplodnaviria</taxon>
        <taxon>Heunggongvirae</taxon>
        <taxon>Uroviricota</taxon>
        <taxon>Caudoviricetes</taxon>
        <taxon>Pantevenvirales</taxon>
        <taxon>Kyanoviridae</taxon>
        <taxon>Neptunevirus</taxon>
        <taxon>Neptunevirus srim50</taxon>
    </lineage>
</organism>
<dbReference type="GeneID" id="29124140"/>